<keyword evidence="1" id="KW-0732">Signal</keyword>
<evidence type="ECO:0000256" key="1">
    <source>
        <dbReference type="SAM" id="SignalP"/>
    </source>
</evidence>
<feature type="signal peptide" evidence="1">
    <location>
        <begin position="1"/>
        <end position="17"/>
    </location>
</feature>
<organism evidence="3 4">
    <name type="scientific">Palleronia abyssalis</name>
    <dbReference type="NCBI Taxonomy" id="1501240"/>
    <lineage>
        <taxon>Bacteria</taxon>
        <taxon>Pseudomonadati</taxon>
        <taxon>Pseudomonadota</taxon>
        <taxon>Alphaproteobacteria</taxon>
        <taxon>Rhodobacterales</taxon>
        <taxon>Roseobacteraceae</taxon>
        <taxon>Palleronia</taxon>
    </lineage>
</organism>
<evidence type="ECO:0000313" key="3">
    <source>
        <dbReference type="EMBL" id="SPJ23366.1"/>
    </source>
</evidence>
<dbReference type="AlphaFoldDB" id="A0A2R8BTF8"/>
<sequence length="242" mass="25566">MIRLALLFLLTALPAAAGTCRDVAFDGASFTVCEIDPAVEDVQLFLYQDDGSPFASFRAVNRALGQDGKSLGIAMNAGMYHADRSPVGLYVEDGAEAAGLVTNAGPGNFGLLPNGVLCLTEGAARVIESRSFAASDPDCRDASQSGPMLVLDGDLHPRFIPDSDSTYIRNGVGVGANGTMYFAISNEKVNFHHFGRLFRDGLDVPNALYFDGNISRLYDADGGRHDAGWPMGPIIGTVTGGR</sequence>
<evidence type="ECO:0000259" key="2">
    <source>
        <dbReference type="Pfam" id="PF09992"/>
    </source>
</evidence>
<evidence type="ECO:0000313" key="4">
    <source>
        <dbReference type="Proteomes" id="UP000244912"/>
    </source>
</evidence>
<keyword evidence="4" id="KW-1185">Reference proteome</keyword>
<dbReference type="Proteomes" id="UP000244912">
    <property type="component" value="Unassembled WGS sequence"/>
</dbReference>
<dbReference type="EMBL" id="ONZF01000002">
    <property type="protein sequence ID" value="SPJ23366.1"/>
    <property type="molecule type" value="Genomic_DNA"/>
</dbReference>
<feature type="domain" description="Phosphodiester glycosidase" evidence="2">
    <location>
        <begin position="73"/>
        <end position="216"/>
    </location>
</feature>
<gene>
    <name evidence="3" type="ORF">PAA8504_01176</name>
</gene>
<feature type="chain" id="PRO_5015358531" description="Phosphodiester glycosidase domain-containing protein" evidence="1">
    <location>
        <begin position="18"/>
        <end position="242"/>
    </location>
</feature>
<name>A0A2R8BTF8_9RHOB</name>
<dbReference type="OrthoDB" id="5515706at2"/>
<reference evidence="3 4" key="1">
    <citation type="submission" date="2018-03" db="EMBL/GenBank/DDBJ databases">
        <authorList>
            <person name="Keele B.F."/>
        </authorList>
    </citation>
    <scope>NUCLEOTIDE SEQUENCE [LARGE SCALE GENOMIC DNA]</scope>
    <source>
        <strain evidence="3 4">CECT 8504</strain>
    </source>
</reference>
<dbReference type="Pfam" id="PF09992">
    <property type="entry name" value="NAGPA"/>
    <property type="match status" value="1"/>
</dbReference>
<dbReference type="InterPro" id="IPR018711">
    <property type="entry name" value="NAGPA"/>
</dbReference>
<accession>A0A2R8BTF8</accession>
<protein>
    <recommendedName>
        <fullName evidence="2">Phosphodiester glycosidase domain-containing protein</fullName>
    </recommendedName>
</protein>
<proteinExistence type="predicted"/>